<proteinExistence type="predicted"/>
<name>A0A6B0U8K3_IXORI</name>
<reference evidence="1" key="1">
    <citation type="submission" date="2019-12" db="EMBL/GenBank/DDBJ databases">
        <title>An insight into the sialome of adult female Ixodes ricinus ticks feeding for 6 days.</title>
        <authorList>
            <person name="Perner J."/>
            <person name="Ribeiro J.M.C."/>
        </authorList>
    </citation>
    <scope>NUCLEOTIDE SEQUENCE</scope>
    <source>
        <strain evidence="1">Semi-engorged</strain>
        <tissue evidence="1">Salivary glands</tissue>
    </source>
</reference>
<dbReference type="AlphaFoldDB" id="A0A6B0U8K3"/>
<evidence type="ECO:0000313" key="1">
    <source>
        <dbReference type="EMBL" id="MXU87968.1"/>
    </source>
</evidence>
<protein>
    <submittedName>
        <fullName evidence="1">Uncharacterized protein</fullName>
    </submittedName>
</protein>
<sequence length="99" mass="10803">MRKNGRPSLLLGSVHLLEGMKGRGNENLNVTGLACLGRSIAPFFPKNTAIPSKYCGTSDVMGVRRVPLVAPGLFYEIQNIVPHPFNMHHSACILKKSCK</sequence>
<organism evidence="1">
    <name type="scientific">Ixodes ricinus</name>
    <name type="common">Common tick</name>
    <name type="synonym">Acarus ricinus</name>
    <dbReference type="NCBI Taxonomy" id="34613"/>
    <lineage>
        <taxon>Eukaryota</taxon>
        <taxon>Metazoa</taxon>
        <taxon>Ecdysozoa</taxon>
        <taxon>Arthropoda</taxon>
        <taxon>Chelicerata</taxon>
        <taxon>Arachnida</taxon>
        <taxon>Acari</taxon>
        <taxon>Parasitiformes</taxon>
        <taxon>Ixodida</taxon>
        <taxon>Ixodoidea</taxon>
        <taxon>Ixodidae</taxon>
        <taxon>Ixodinae</taxon>
        <taxon>Ixodes</taxon>
    </lineage>
</organism>
<accession>A0A6B0U8K3</accession>
<dbReference type="EMBL" id="GIFC01005885">
    <property type="protein sequence ID" value="MXU87968.1"/>
    <property type="molecule type" value="Transcribed_RNA"/>
</dbReference>